<dbReference type="Proteomes" id="UP000221980">
    <property type="component" value="Unassembled WGS sequence"/>
</dbReference>
<keyword evidence="3" id="KW-1185">Reference proteome</keyword>
<comment type="caution">
    <text evidence="2">The sequence shown here is derived from an EMBL/GenBank/DDBJ whole genome shotgun (WGS) entry which is preliminary data.</text>
</comment>
<evidence type="ECO:0000313" key="3">
    <source>
        <dbReference type="Proteomes" id="UP000221980"/>
    </source>
</evidence>
<dbReference type="SUPFAM" id="SSF46689">
    <property type="entry name" value="Homeodomain-like"/>
    <property type="match status" value="1"/>
</dbReference>
<evidence type="ECO:0000256" key="1">
    <source>
        <dbReference type="ARBA" id="ARBA00009964"/>
    </source>
</evidence>
<dbReference type="EMBL" id="NITZ01000012">
    <property type="protein sequence ID" value="PHM48210.1"/>
    <property type="molecule type" value="Genomic_DNA"/>
</dbReference>
<comment type="similarity">
    <text evidence="1">Belongs to the transposase 8 family.</text>
</comment>
<reference evidence="2 3" key="1">
    <citation type="journal article" date="2017" name="Nat. Microbiol.">
        <title>Natural product diversity associated with the nematode symbionts Photorhabdus and Xenorhabdus.</title>
        <authorList>
            <person name="Tobias N.J."/>
            <person name="Wolff H."/>
            <person name="Djahanschiri B."/>
            <person name="Grundmann F."/>
            <person name="Kronenwerth M."/>
            <person name="Shi Y.M."/>
            <person name="Simonyi S."/>
            <person name="Grun P."/>
            <person name="Shapiro-Ilan D."/>
            <person name="Pidot S.J."/>
            <person name="Stinear T.P."/>
            <person name="Ebersberger I."/>
            <person name="Bode H.B."/>
        </authorList>
    </citation>
    <scope>NUCLEOTIDE SEQUENCE [LARGE SCALE GENOMIC DNA]</scope>
    <source>
        <strain evidence="2 3">DSM 17902</strain>
    </source>
</reference>
<dbReference type="InterPro" id="IPR009057">
    <property type="entry name" value="Homeodomain-like_sf"/>
</dbReference>
<accession>A0A2D0JPN1</accession>
<dbReference type="GO" id="GO:0003677">
    <property type="term" value="F:DNA binding"/>
    <property type="evidence" value="ECO:0007669"/>
    <property type="project" value="InterPro"/>
</dbReference>
<organism evidence="2 3">
    <name type="scientific">Xenorhabdus miraniensis</name>
    <dbReference type="NCBI Taxonomy" id="351674"/>
    <lineage>
        <taxon>Bacteria</taxon>
        <taxon>Pseudomonadati</taxon>
        <taxon>Pseudomonadota</taxon>
        <taxon>Gammaproteobacteria</taxon>
        <taxon>Enterobacterales</taxon>
        <taxon>Morganellaceae</taxon>
        <taxon>Xenorhabdus</taxon>
    </lineage>
</organism>
<protein>
    <submittedName>
        <fullName evidence="2">Transposase</fullName>
    </submittedName>
</protein>
<dbReference type="RefSeq" id="WP_099114617.1">
    <property type="nucleotide sequence ID" value="NZ_CAWNQI010000024.1"/>
</dbReference>
<name>A0A2D0JPN1_9GAMM</name>
<dbReference type="GO" id="GO:0006313">
    <property type="term" value="P:DNA transposition"/>
    <property type="evidence" value="ECO:0007669"/>
    <property type="project" value="InterPro"/>
</dbReference>
<sequence>MKLKSSRHQYSTKFKLEAIQQVLLHQQRIVDVARLLDIDTCIWGKWVHQYKNMNRLIRIYGVKQDHRLQSHCDDFRLSN</sequence>
<dbReference type="AlphaFoldDB" id="A0A2D0JPN1"/>
<gene>
    <name evidence="2" type="ORF">Xmir_02548</name>
</gene>
<dbReference type="InterPro" id="IPR002514">
    <property type="entry name" value="Transposase_8"/>
</dbReference>
<proteinExistence type="inferred from homology"/>
<dbReference type="GO" id="GO:0004803">
    <property type="term" value="F:transposase activity"/>
    <property type="evidence" value="ECO:0007669"/>
    <property type="project" value="InterPro"/>
</dbReference>
<evidence type="ECO:0000313" key="2">
    <source>
        <dbReference type="EMBL" id="PHM48210.1"/>
    </source>
</evidence>
<dbReference type="OrthoDB" id="6447993at2"/>
<dbReference type="Pfam" id="PF01527">
    <property type="entry name" value="HTH_Tnp_1"/>
    <property type="match status" value="1"/>
</dbReference>